<dbReference type="Pfam" id="PF00703">
    <property type="entry name" value="Glyco_hydro_2"/>
    <property type="match status" value="1"/>
</dbReference>
<evidence type="ECO:0000313" key="10">
    <source>
        <dbReference type="Proteomes" id="UP001500840"/>
    </source>
</evidence>
<protein>
    <recommendedName>
        <fullName evidence="3">beta-galactosidase</fullName>
        <ecNumber evidence="3">3.2.1.23</ecNumber>
    </recommendedName>
    <alternativeName>
        <fullName evidence="6">Lactase</fullName>
    </alternativeName>
</protein>
<dbReference type="InterPro" id="IPR008979">
    <property type="entry name" value="Galactose-bd-like_sf"/>
</dbReference>
<dbReference type="InterPro" id="IPR050347">
    <property type="entry name" value="Bact_Beta-galactosidase"/>
</dbReference>
<accession>A0ABP8N0E8</accession>
<keyword evidence="4 9" id="KW-0378">Hydrolase</keyword>
<evidence type="ECO:0000256" key="5">
    <source>
        <dbReference type="ARBA" id="ARBA00023295"/>
    </source>
</evidence>
<sequence length="1266" mass="141262">MTFKLMVPFTIIVLSSSLFAASPDWENEQVIGINKEPGRVFSLPYPDRDAAISQDWQESARVQMLNGQWKFYYAKRHDLRPTDFFTESFDDSDWSDIQVPASWQTQGFGVPIYCNQAYPFKRDWPKVTGEPPQHFTSYEYRNPVGSYRRTFELPADWKDSEVFIHFGGVESAFYLWVNGEKVGYSQGSYLPAEFDLTKFVKPGQNTLAVQVFRWSDGSYLECQDFWRLSGIFRDVLVYATPKVLLRDFFLKSDLDDDYRDATFAIDTHLQNRGESSATGSVAAEIVDSRGMTVWEGSTGAVTLNSGEEKQSKIQGSIKDPQKWTGETPNLYKLILTVKDESGTTVSVHRHTIGFRDVAISQRGELLVNGKPVILKGVNRHENDPDTGRHVNEESMLKDIQTFKRFNINAVRLSHYPNDPRWYELCNEYGIYMLDEANIESHGYGYGKDSLAHPPEWKKAHVDRCVRMVQRDKNHPAIVIWSMGNEAGTGENFAACFQAIKDLDNSRPVHYERNADPSAIDDMDSVMYPSVDYLHSVGKQDSARPFFVCEYAHSMGNATGNLDEYVAAFEAHPRLIGGCIWDYVDQGLRQTNPDGKRGPDGKDYHFAYGGDFGDQPNDGNFCMNGIVDADHLPTPKTWQVKYSYQPADFWFDGNQLRIRNELFHTNLVDYVDLVWTVTDQGRLVAQGQLPTPSIEPWREATITLDSLPTLSEVPGSEYQLKVSLILKQETAWADKGHEVAWKQFSLGSTPATVLDPDGVVDVQESDVAFVMTGKEFSVVLNKASGRITSLVYHGREILSDSQGPLPNLYRAAGDNDGYAAGQWRGAGLDDLRHTATSVRQTAQAKNYQQFTVDYASEGKAGFHVESSCAYTVFADGSVAIDTVLSPNQDKLVLPRVGMRLFVNPKFEHVTYYGRGPSENYVDRKTGQAIGRYQTTATEMYVDYAKPQFMGSRSDVRWTSLADDDGNGFVVTSETPISFSAMHVTDQGLTGIRHPHEIPTRNDIALTIDTAETGIGGGSCGPSCLTEYRVHGTQHLRFMIRPITAGVDPSEATRQRANLGGTLTVSRDNAGNLSFHPTTRGASINVTIDVQQQSSIEDINLIQGGKVIASVDAAEDEIPGVQIKRVFAKKVDKSKWTATASSIQSGEGEVNHSIDNNPDTFWHTKWQGGVDPPPHTLKIDFGSPQQIAGISVLPRQDSANGRIIRYELSASEDGVQWQQVAAGVMQNTDRRQDIRFTKKQNVRAIELKVLSGQAGDFATVAEIGILEE</sequence>
<dbReference type="Proteomes" id="UP001500840">
    <property type="component" value="Unassembled WGS sequence"/>
</dbReference>
<proteinExistence type="inferred from homology"/>
<dbReference type="InterPro" id="IPR013783">
    <property type="entry name" value="Ig-like_fold"/>
</dbReference>
<evidence type="ECO:0000256" key="2">
    <source>
        <dbReference type="ARBA" id="ARBA00007401"/>
    </source>
</evidence>
<dbReference type="SUPFAM" id="SSF74650">
    <property type="entry name" value="Galactose mutarotase-like"/>
    <property type="match status" value="1"/>
</dbReference>
<dbReference type="Pfam" id="PF02836">
    <property type="entry name" value="Glyco_hydro_2_C"/>
    <property type="match status" value="1"/>
</dbReference>
<dbReference type="PROSITE" id="PS50022">
    <property type="entry name" value="FA58C_3"/>
    <property type="match status" value="1"/>
</dbReference>
<keyword evidence="5" id="KW-0326">Glycosidase</keyword>
<dbReference type="SUPFAM" id="SSF51445">
    <property type="entry name" value="(Trans)glycosidases"/>
    <property type="match status" value="1"/>
</dbReference>
<dbReference type="SUPFAM" id="SSF49303">
    <property type="entry name" value="beta-Galactosidase/glucuronidase domain"/>
    <property type="match status" value="2"/>
</dbReference>
<dbReference type="PANTHER" id="PTHR46323:SF2">
    <property type="entry name" value="BETA-GALACTOSIDASE"/>
    <property type="match status" value="1"/>
</dbReference>
<dbReference type="PANTHER" id="PTHR46323">
    <property type="entry name" value="BETA-GALACTOSIDASE"/>
    <property type="match status" value="1"/>
</dbReference>
<dbReference type="InterPro" id="IPR017853">
    <property type="entry name" value="GH"/>
</dbReference>
<dbReference type="SUPFAM" id="SSF49785">
    <property type="entry name" value="Galactose-binding domain-like"/>
    <property type="match status" value="2"/>
</dbReference>
<name>A0ABP8N0E8_9BACT</name>
<evidence type="ECO:0000256" key="4">
    <source>
        <dbReference type="ARBA" id="ARBA00022801"/>
    </source>
</evidence>
<evidence type="ECO:0000313" key="9">
    <source>
        <dbReference type="EMBL" id="GAA4458012.1"/>
    </source>
</evidence>
<feature type="signal peptide" evidence="7">
    <location>
        <begin position="1"/>
        <end position="20"/>
    </location>
</feature>
<evidence type="ECO:0000256" key="1">
    <source>
        <dbReference type="ARBA" id="ARBA00001412"/>
    </source>
</evidence>
<dbReference type="RefSeq" id="WP_345324196.1">
    <property type="nucleotide sequence ID" value="NZ_BAABGA010000043.1"/>
</dbReference>
<dbReference type="SMART" id="SM01038">
    <property type="entry name" value="Bgal_small_N"/>
    <property type="match status" value="1"/>
</dbReference>
<dbReference type="InterPro" id="IPR000421">
    <property type="entry name" value="FA58C"/>
</dbReference>
<evidence type="ECO:0000256" key="7">
    <source>
        <dbReference type="SAM" id="SignalP"/>
    </source>
</evidence>
<dbReference type="EC" id="3.2.1.23" evidence="3"/>
<dbReference type="InterPro" id="IPR004199">
    <property type="entry name" value="B-gal_small/dom_5"/>
</dbReference>
<keyword evidence="7" id="KW-0732">Signal</keyword>
<dbReference type="Gene3D" id="2.60.40.10">
    <property type="entry name" value="Immunoglobulins"/>
    <property type="match status" value="2"/>
</dbReference>
<organism evidence="9 10">
    <name type="scientific">Novipirellula rosea</name>
    <dbReference type="NCBI Taxonomy" id="1031540"/>
    <lineage>
        <taxon>Bacteria</taxon>
        <taxon>Pseudomonadati</taxon>
        <taxon>Planctomycetota</taxon>
        <taxon>Planctomycetia</taxon>
        <taxon>Pirellulales</taxon>
        <taxon>Pirellulaceae</taxon>
        <taxon>Novipirellula</taxon>
    </lineage>
</organism>
<dbReference type="GO" id="GO:0016787">
    <property type="term" value="F:hydrolase activity"/>
    <property type="evidence" value="ECO:0007669"/>
    <property type="project" value="UniProtKB-KW"/>
</dbReference>
<dbReference type="InterPro" id="IPR006102">
    <property type="entry name" value="Ig-like_GH2"/>
</dbReference>
<comment type="similarity">
    <text evidence="2">Belongs to the glycosyl hydrolase 2 family.</text>
</comment>
<dbReference type="Pfam" id="PF02837">
    <property type="entry name" value="Glyco_hydro_2_N"/>
    <property type="match status" value="1"/>
</dbReference>
<feature type="chain" id="PRO_5046060995" description="beta-galactosidase" evidence="7">
    <location>
        <begin position="21"/>
        <end position="1266"/>
    </location>
</feature>
<dbReference type="InterPro" id="IPR023232">
    <property type="entry name" value="Glyco_hydro_2_AS"/>
</dbReference>
<dbReference type="Gene3D" id="2.70.98.10">
    <property type="match status" value="1"/>
</dbReference>
<evidence type="ECO:0000256" key="3">
    <source>
        <dbReference type="ARBA" id="ARBA00012756"/>
    </source>
</evidence>
<dbReference type="PROSITE" id="PS00608">
    <property type="entry name" value="GLYCOSYL_HYDROL_F2_2"/>
    <property type="match status" value="1"/>
</dbReference>
<dbReference type="InterPro" id="IPR036156">
    <property type="entry name" value="Beta-gal/glucu_dom_sf"/>
</dbReference>
<dbReference type="PRINTS" id="PR00132">
    <property type="entry name" value="GLHYDRLASE2"/>
</dbReference>
<dbReference type="Pfam" id="PF02929">
    <property type="entry name" value="Bgal_small_N"/>
    <property type="match status" value="1"/>
</dbReference>
<feature type="domain" description="F5/8 type C" evidence="8">
    <location>
        <begin position="1111"/>
        <end position="1266"/>
    </location>
</feature>
<dbReference type="InterPro" id="IPR006101">
    <property type="entry name" value="Glyco_hydro_2"/>
</dbReference>
<dbReference type="InterPro" id="IPR011013">
    <property type="entry name" value="Gal_mutarotase_sf_dom"/>
</dbReference>
<dbReference type="InterPro" id="IPR032312">
    <property type="entry name" value="LacZ_4"/>
</dbReference>
<dbReference type="Pfam" id="PF00754">
    <property type="entry name" value="F5_F8_type_C"/>
    <property type="match status" value="1"/>
</dbReference>
<evidence type="ECO:0000256" key="6">
    <source>
        <dbReference type="ARBA" id="ARBA00032230"/>
    </source>
</evidence>
<reference evidence="10" key="1">
    <citation type="journal article" date="2019" name="Int. J. Syst. Evol. Microbiol.">
        <title>The Global Catalogue of Microorganisms (GCM) 10K type strain sequencing project: providing services to taxonomists for standard genome sequencing and annotation.</title>
        <authorList>
            <consortium name="The Broad Institute Genomics Platform"/>
            <consortium name="The Broad Institute Genome Sequencing Center for Infectious Disease"/>
            <person name="Wu L."/>
            <person name="Ma J."/>
        </authorList>
    </citation>
    <scope>NUCLEOTIDE SEQUENCE [LARGE SCALE GENOMIC DNA]</scope>
    <source>
        <strain evidence="10">JCM 17759</strain>
    </source>
</reference>
<dbReference type="Gene3D" id="3.20.20.80">
    <property type="entry name" value="Glycosidases"/>
    <property type="match status" value="1"/>
</dbReference>
<dbReference type="EMBL" id="BAABGA010000043">
    <property type="protein sequence ID" value="GAA4458012.1"/>
    <property type="molecule type" value="Genomic_DNA"/>
</dbReference>
<dbReference type="Gene3D" id="2.60.120.260">
    <property type="entry name" value="Galactose-binding domain-like"/>
    <property type="match status" value="2"/>
</dbReference>
<evidence type="ECO:0000259" key="8">
    <source>
        <dbReference type="PROSITE" id="PS50022"/>
    </source>
</evidence>
<comment type="catalytic activity">
    <reaction evidence="1">
        <text>Hydrolysis of terminal non-reducing beta-D-galactose residues in beta-D-galactosides.</text>
        <dbReference type="EC" id="3.2.1.23"/>
    </reaction>
</comment>
<comment type="caution">
    <text evidence="9">The sequence shown here is derived from an EMBL/GenBank/DDBJ whole genome shotgun (WGS) entry which is preliminary data.</text>
</comment>
<dbReference type="InterPro" id="IPR006104">
    <property type="entry name" value="Glyco_hydro_2_N"/>
</dbReference>
<keyword evidence="10" id="KW-1185">Reference proteome</keyword>
<gene>
    <name evidence="9" type="ORF">GCM10023156_35630</name>
</gene>
<dbReference type="Pfam" id="PF16353">
    <property type="entry name" value="LacZ_4"/>
    <property type="match status" value="1"/>
</dbReference>
<dbReference type="InterPro" id="IPR006103">
    <property type="entry name" value="Glyco_hydro_2_cat"/>
</dbReference>
<dbReference type="InterPro" id="IPR014718">
    <property type="entry name" value="GH-type_carb-bd"/>
</dbReference>